<dbReference type="AlphaFoldDB" id="A0A1L4D0Z7"/>
<dbReference type="NCBIfam" id="TIGR01488">
    <property type="entry name" value="HAD-SF-IB"/>
    <property type="match status" value="1"/>
</dbReference>
<dbReference type="Proteomes" id="UP000184731">
    <property type="component" value="Chromosome"/>
</dbReference>
<dbReference type="RefSeq" id="WP_148697614.1">
    <property type="nucleotide sequence ID" value="NZ_CP017834.1"/>
</dbReference>
<dbReference type="OrthoDB" id="6545830at2"/>
<keyword evidence="1" id="KW-0472">Membrane</keyword>
<proteinExistence type="predicted"/>
<keyword evidence="1" id="KW-0812">Transmembrane</keyword>
<dbReference type="KEGG" id="saqi:AXG55_08105"/>
<accession>A0A1L4D0Z7</accession>
<keyword evidence="1" id="KW-1133">Transmembrane helix</keyword>
<dbReference type="InterPro" id="IPR036412">
    <property type="entry name" value="HAD-like_sf"/>
</dbReference>
<evidence type="ECO:0000313" key="2">
    <source>
        <dbReference type="EMBL" id="APJ03871.1"/>
    </source>
</evidence>
<dbReference type="InterPro" id="IPR023214">
    <property type="entry name" value="HAD_sf"/>
</dbReference>
<dbReference type="Gene3D" id="1.20.1440.100">
    <property type="entry name" value="SG protein - dephosphorylation function"/>
    <property type="match status" value="1"/>
</dbReference>
<gene>
    <name evidence="2" type="ORF">AXG55_08105</name>
</gene>
<dbReference type="Gene3D" id="3.40.50.1000">
    <property type="entry name" value="HAD superfamily/HAD-like"/>
    <property type="match status" value="1"/>
</dbReference>
<feature type="transmembrane region" description="Helical" evidence="1">
    <location>
        <begin position="34"/>
        <end position="52"/>
    </location>
</feature>
<evidence type="ECO:0008006" key="4">
    <source>
        <dbReference type="Google" id="ProtNLM"/>
    </source>
</evidence>
<dbReference type="STRING" id="1915309.AXG55_08105"/>
<dbReference type="SUPFAM" id="SSF56784">
    <property type="entry name" value="HAD-like"/>
    <property type="match status" value="1"/>
</dbReference>
<evidence type="ECO:0000256" key="1">
    <source>
        <dbReference type="SAM" id="Phobius"/>
    </source>
</evidence>
<reference evidence="2 3" key="1">
    <citation type="submission" date="2016-10" db="EMBL/GenBank/DDBJ databases">
        <title>Silvanigrella aquatica sp. nov., isolated from a freshwater lake located in the Black Forest, Germany, description of Silvanigrellaceae fam. nov., Silvanigrellales ord. nov., reclassification of the order Bdellovibrionales in the class Oligoflexia, reclassification of the families Bacteriovoracaceae and Halobacteriovoraceae in the new order Bacteriovoracales ord. nov., and reclassification of the family Pseudobacteriovoracaceae in the order Oligoflexiales.</title>
        <authorList>
            <person name="Hahn M.W."/>
            <person name="Schmidt J."/>
            <person name="Koll U."/>
            <person name="Rohde M."/>
            <person name="Verbag S."/>
            <person name="Pitt A."/>
            <person name="Nakai R."/>
            <person name="Naganuma T."/>
            <person name="Lang E."/>
        </authorList>
    </citation>
    <scope>NUCLEOTIDE SEQUENCE [LARGE SCALE GENOMIC DNA]</scope>
    <source>
        <strain evidence="2 3">MWH-Nonnen-W8red</strain>
    </source>
</reference>
<dbReference type="EMBL" id="CP017834">
    <property type="protein sequence ID" value="APJ03871.1"/>
    <property type="molecule type" value="Genomic_DNA"/>
</dbReference>
<keyword evidence="3" id="KW-1185">Reference proteome</keyword>
<sequence length="224" mass="26060">MQRPRYAFFDFDGTLICQDSFVTLLKKTLKSEPWRILFFFLITPVLIVTVIFKLNKTTAKSAILWSLTVGKSKRECAQFLRNILTTESNALWFQEALPTFEQLNAQGVEIVIVTASGQTWVRGMLHGKFSNFKTIIGTKLRFFAGGVILKSRNCYQEEKIKRIHEILGHDFIWHSAWSDHIADLPMLLKSQERYIICPKEKHKKIFEEKLGNNYKILNWTNLEG</sequence>
<name>A0A1L4D0Z7_9BACT</name>
<protein>
    <recommendedName>
        <fullName evidence="4">Haloacid dehalogenase</fullName>
    </recommendedName>
</protein>
<evidence type="ECO:0000313" key="3">
    <source>
        <dbReference type="Proteomes" id="UP000184731"/>
    </source>
</evidence>
<organism evidence="2 3">
    <name type="scientific">Silvanigrella aquatica</name>
    <dbReference type="NCBI Taxonomy" id="1915309"/>
    <lineage>
        <taxon>Bacteria</taxon>
        <taxon>Pseudomonadati</taxon>
        <taxon>Bdellovibrionota</taxon>
        <taxon>Oligoflexia</taxon>
        <taxon>Silvanigrellales</taxon>
        <taxon>Silvanigrellaceae</taxon>
        <taxon>Silvanigrella</taxon>
    </lineage>
</organism>
<dbReference type="Pfam" id="PF12710">
    <property type="entry name" value="HAD"/>
    <property type="match status" value="1"/>
</dbReference>